<feature type="region of interest" description="Disordered" evidence="1">
    <location>
        <begin position="121"/>
        <end position="151"/>
    </location>
</feature>
<dbReference type="AlphaFoldDB" id="A0A4V2FNP9"/>
<name>A0A4V2FNP9_9ACTN</name>
<gene>
    <name evidence="2" type="ORF">EV382_0376</name>
</gene>
<keyword evidence="3" id="KW-1185">Reference proteome</keyword>
<reference evidence="2 3" key="1">
    <citation type="submission" date="2019-02" db="EMBL/GenBank/DDBJ databases">
        <title>Sequencing the genomes of 1000 actinobacteria strains.</title>
        <authorList>
            <person name="Klenk H.-P."/>
        </authorList>
    </citation>
    <scope>NUCLEOTIDE SEQUENCE [LARGE SCALE GENOMIC DNA]</scope>
    <source>
        <strain evidence="2 3">DSM 45888</strain>
    </source>
</reference>
<accession>A0A4V2FNP9</accession>
<sequence>MLPVSDQPASKPSRKATVALVLASLSLVLSLVSCGFVAVTGLEDFDDSLQSPPQPASASEVEAFAHVTFPPGTVFLSAAQSNGLETYLSARFRIPREALDTFLTDGDFAAELTPGLRAVSKQDDVGGGSNWHPETPVRVSGLDEETPGPNGTYRRLLVDLDAEDTVTVYLRATQP</sequence>
<dbReference type="EMBL" id="SHKK01000001">
    <property type="protein sequence ID" value="RZT77230.1"/>
    <property type="molecule type" value="Genomic_DNA"/>
</dbReference>
<organism evidence="2 3">
    <name type="scientific">Micromonospora violae</name>
    <dbReference type="NCBI Taxonomy" id="1278207"/>
    <lineage>
        <taxon>Bacteria</taxon>
        <taxon>Bacillati</taxon>
        <taxon>Actinomycetota</taxon>
        <taxon>Actinomycetes</taxon>
        <taxon>Micromonosporales</taxon>
        <taxon>Micromonosporaceae</taxon>
        <taxon>Micromonospora</taxon>
    </lineage>
</organism>
<evidence type="ECO:0000313" key="3">
    <source>
        <dbReference type="Proteomes" id="UP000293781"/>
    </source>
</evidence>
<evidence type="ECO:0000256" key="1">
    <source>
        <dbReference type="SAM" id="MobiDB-lite"/>
    </source>
</evidence>
<dbReference type="Proteomes" id="UP000293781">
    <property type="component" value="Unassembled WGS sequence"/>
</dbReference>
<comment type="caution">
    <text evidence="2">The sequence shown here is derived from an EMBL/GenBank/DDBJ whole genome shotgun (WGS) entry which is preliminary data.</text>
</comment>
<evidence type="ECO:0000313" key="2">
    <source>
        <dbReference type="EMBL" id="RZT77230.1"/>
    </source>
</evidence>
<protein>
    <submittedName>
        <fullName evidence="2">Uncharacterized protein</fullName>
    </submittedName>
</protein>
<proteinExistence type="predicted"/>